<reference evidence="11" key="2">
    <citation type="submission" date="2015-01" db="EMBL/GenBank/DDBJ databases">
        <title>Evolutionary Origins and Diversification of the Mycorrhizal Mutualists.</title>
        <authorList>
            <consortium name="DOE Joint Genome Institute"/>
            <consortium name="Mycorrhizal Genomics Consortium"/>
            <person name="Kohler A."/>
            <person name="Kuo A."/>
            <person name="Nagy L.G."/>
            <person name="Floudas D."/>
            <person name="Copeland A."/>
            <person name="Barry K.W."/>
            <person name="Cichocki N."/>
            <person name="Veneault-Fourrey C."/>
            <person name="LaButti K."/>
            <person name="Lindquist E.A."/>
            <person name="Lipzen A."/>
            <person name="Lundell T."/>
            <person name="Morin E."/>
            <person name="Murat C."/>
            <person name="Riley R."/>
            <person name="Ohm R."/>
            <person name="Sun H."/>
            <person name="Tunlid A."/>
            <person name="Henrissat B."/>
            <person name="Grigoriev I.V."/>
            <person name="Hibbett D.S."/>
            <person name="Martin F."/>
        </authorList>
    </citation>
    <scope>NUCLEOTIDE SEQUENCE [LARGE SCALE GENOMIC DNA]</scope>
    <source>
        <strain evidence="11">Ve08.2h10</strain>
    </source>
</reference>
<feature type="compositionally biased region" description="Basic and acidic residues" evidence="6">
    <location>
        <begin position="778"/>
        <end position="788"/>
    </location>
</feature>
<name>A0A0D0E582_9AGAM</name>
<evidence type="ECO:0000256" key="6">
    <source>
        <dbReference type="SAM" id="MobiDB-lite"/>
    </source>
</evidence>
<comment type="similarity">
    <text evidence="2">Belongs to the XPC family.</text>
</comment>
<evidence type="ECO:0000256" key="1">
    <source>
        <dbReference type="ARBA" id="ARBA00004123"/>
    </source>
</evidence>
<dbReference type="AlphaFoldDB" id="A0A0D0E582"/>
<dbReference type="SMART" id="SM01031">
    <property type="entry name" value="BHD_2"/>
    <property type="match status" value="1"/>
</dbReference>
<dbReference type="GO" id="GO:0003697">
    <property type="term" value="F:single-stranded DNA binding"/>
    <property type="evidence" value="ECO:0007669"/>
    <property type="project" value="TreeGrafter"/>
</dbReference>
<dbReference type="InterPro" id="IPR036985">
    <property type="entry name" value="Transglutaminase-like_sf"/>
</dbReference>
<dbReference type="Pfam" id="PF10404">
    <property type="entry name" value="BHD_2"/>
    <property type="match status" value="1"/>
</dbReference>
<feature type="domain" description="Rad4 beta-hairpin" evidence="9">
    <location>
        <begin position="600"/>
        <end position="674"/>
    </location>
</feature>
<gene>
    <name evidence="10" type="ORF">PAXRUDRAFT_138437</name>
</gene>
<dbReference type="GO" id="GO:0000111">
    <property type="term" value="C:nucleotide-excision repair factor 2 complex"/>
    <property type="evidence" value="ECO:0007669"/>
    <property type="project" value="TreeGrafter"/>
</dbReference>
<feature type="compositionally biased region" description="Basic and acidic residues" evidence="6">
    <location>
        <begin position="945"/>
        <end position="961"/>
    </location>
</feature>
<dbReference type="HOGENOM" id="CLU_003639_2_0_1"/>
<evidence type="ECO:0000259" key="9">
    <source>
        <dbReference type="SMART" id="SM01032"/>
    </source>
</evidence>
<feature type="domain" description="Rad4 beta-hairpin" evidence="8">
    <location>
        <begin position="522"/>
        <end position="593"/>
    </location>
</feature>
<dbReference type="InterPro" id="IPR018326">
    <property type="entry name" value="Rad4_beta-hairpin_dom1"/>
</dbReference>
<dbReference type="Gene3D" id="3.90.260.10">
    <property type="entry name" value="Transglutaminase-like"/>
    <property type="match status" value="1"/>
</dbReference>
<keyword evidence="4" id="KW-0234">DNA repair</keyword>
<evidence type="ECO:0000256" key="3">
    <source>
        <dbReference type="ARBA" id="ARBA00022763"/>
    </source>
</evidence>
<dbReference type="Proteomes" id="UP000054538">
    <property type="component" value="Unassembled WGS sequence"/>
</dbReference>
<dbReference type="Pfam" id="PF10405">
    <property type="entry name" value="BHD_3"/>
    <property type="match status" value="1"/>
</dbReference>
<dbReference type="GO" id="GO:0006298">
    <property type="term" value="P:mismatch repair"/>
    <property type="evidence" value="ECO:0007669"/>
    <property type="project" value="TreeGrafter"/>
</dbReference>
<dbReference type="PANTHER" id="PTHR12135:SF0">
    <property type="entry name" value="DNA REPAIR PROTEIN COMPLEMENTING XP-C CELLS"/>
    <property type="match status" value="1"/>
</dbReference>
<comment type="subcellular location">
    <subcellularLocation>
        <location evidence="1">Nucleus</location>
    </subcellularLocation>
</comment>
<evidence type="ECO:0000313" key="10">
    <source>
        <dbReference type="EMBL" id="KIK96449.1"/>
    </source>
</evidence>
<evidence type="ECO:0000256" key="2">
    <source>
        <dbReference type="ARBA" id="ARBA00009525"/>
    </source>
</evidence>
<dbReference type="FunCoup" id="A0A0D0E582">
    <property type="interactions" value="80"/>
</dbReference>
<proteinExistence type="inferred from homology"/>
<dbReference type="InParanoid" id="A0A0D0E582"/>
<feature type="compositionally biased region" description="Polar residues" evidence="6">
    <location>
        <begin position="920"/>
        <end position="929"/>
    </location>
</feature>
<reference evidence="10 11" key="1">
    <citation type="submission" date="2014-04" db="EMBL/GenBank/DDBJ databases">
        <authorList>
            <consortium name="DOE Joint Genome Institute"/>
            <person name="Kuo A."/>
            <person name="Kohler A."/>
            <person name="Jargeat P."/>
            <person name="Nagy L.G."/>
            <person name="Floudas D."/>
            <person name="Copeland A."/>
            <person name="Barry K.W."/>
            <person name="Cichocki N."/>
            <person name="Veneault-Fourrey C."/>
            <person name="LaButti K."/>
            <person name="Lindquist E.A."/>
            <person name="Lipzen A."/>
            <person name="Lundell T."/>
            <person name="Morin E."/>
            <person name="Murat C."/>
            <person name="Sun H."/>
            <person name="Tunlid A."/>
            <person name="Henrissat B."/>
            <person name="Grigoriev I.V."/>
            <person name="Hibbett D.S."/>
            <person name="Martin F."/>
            <person name="Nordberg H.P."/>
            <person name="Cantor M.N."/>
            <person name="Hua S.X."/>
        </authorList>
    </citation>
    <scope>NUCLEOTIDE SEQUENCE [LARGE SCALE GENOMIC DNA]</scope>
    <source>
        <strain evidence="10 11">Ve08.2h10</strain>
    </source>
</reference>
<dbReference type="Pfam" id="PF10403">
    <property type="entry name" value="BHD_1"/>
    <property type="match status" value="1"/>
</dbReference>
<dbReference type="Gene3D" id="3.30.60.290">
    <property type="entry name" value="Rad4, beta-hairpin domain BHD2"/>
    <property type="match status" value="1"/>
</dbReference>
<feature type="region of interest" description="Disordered" evidence="6">
    <location>
        <begin position="246"/>
        <end position="346"/>
    </location>
</feature>
<evidence type="ECO:0000259" key="8">
    <source>
        <dbReference type="SMART" id="SM01031"/>
    </source>
</evidence>
<dbReference type="GO" id="GO:0003684">
    <property type="term" value="F:damaged DNA binding"/>
    <property type="evidence" value="ECO:0007669"/>
    <property type="project" value="InterPro"/>
</dbReference>
<accession>A0A0D0E582</accession>
<keyword evidence="11" id="KW-1185">Reference proteome</keyword>
<dbReference type="Gene3D" id="3.30.70.2460">
    <property type="entry name" value="Rad4, beta-hairpin domain BHD3"/>
    <property type="match status" value="1"/>
</dbReference>
<feature type="domain" description="Rad4 beta-hairpin" evidence="7">
    <location>
        <begin position="470"/>
        <end position="520"/>
    </location>
</feature>
<evidence type="ECO:0000313" key="11">
    <source>
        <dbReference type="Proteomes" id="UP000054538"/>
    </source>
</evidence>
<feature type="compositionally biased region" description="Basic residues" evidence="6">
    <location>
        <begin position="892"/>
        <end position="901"/>
    </location>
</feature>
<keyword evidence="3" id="KW-0227">DNA damage</keyword>
<dbReference type="InterPro" id="IPR018325">
    <property type="entry name" value="Rad4/PNGase_transGLS-fold"/>
</dbReference>
<dbReference type="InterPro" id="IPR038765">
    <property type="entry name" value="Papain-like_cys_pep_sf"/>
</dbReference>
<dbReference type="GO" id="GO:0005737">
    <property type="term" value="C:cytoplasm"/>
    <property type="evidence" value="ECO:0007669"/>
    <property type="project" value="TreeGrafter"/>
</dbReference>
<organism evidence="10 11">
    <name type="scientific">Paxillus rubicundulus Ve08.2h10</name>
    <dbReference type="NCBI Taxonomy" id="930991"/>
    <lineage>
        <taxon>Eukaryota</taxon>
        <taxon>Fungi</taxon>
        <taxon>Dikarya</taxon>
        <taxon>Basidiomycota</taxon>
        <taxon>Agaricomycotina</taxon>
        <taxon>Agaricomycetes</taxon>
        <taxon>Agaricomycetidae</taxon>
        <taxon>Boletales</taxon>
        <taxon>Paxilineae</taxon>
        <taxon>Paxillaceae</taxon>
        <taxon>Paxillus</taxon>
    </lineage>
</organism>
<dbReference type="InterPro" id="IPR018327">
    <property type="entry name" value="BHD_2"/>
</dbReference>
<dbReference type="STRING" id="930991.A0A0D0E582"/>
<dbReference type="SMART" id="SM01030">
    <property type="entry name" value="BHD_1"/>
    <property type="match status" value="1"/>
</dbReference>
<dbReference type="GO" id="GO:0071942">
    <property type="term" value="C:XPC complex"/>
    <property type="evidence" value="ECO:0007669"/>
    <property type="project" value="TreeGrafter"/>
</dbReference>
<dbReference type="EMBL" id="KN824986">
    <property type="protein sequence ID" value="KIK96449.1"/>
    <property type="molecule type" value="Genomic_DNA"/>
</dbReference>
<protein>
    <recommendedName>
        <fullName evidence="12">Rad4-domain-containing protein</fullName>
    </recommendedName>
</protein>
<dbReference type="InterPro" id="IPR042488">
    <property type="entry name" value="Rad4_BHD3_sf"/>
</dbReference>
<sequence length="961" mass="107372">MAVDQVILAGDSSDEELDWEEVHVPEQQPTYESEEFNTPLELELSGPAPRANIEITLQTRVKKDDSKKKANAALYAQRVARTTSHKIHTVALLANARVRNKLLNDELLHARLLSLTPLSLQNGFAMIHKSRVPDQNKRGRLFEAAVVRLVDWWSGTFFSVTPTGHIKNRTFDEVQEEISQSNETYDPESDPIGSERIRSVNSLMKHALMQTGSRDTSSQLFTALCRALDIPARLVVSLQSVPWQSRVRTSAVRKTGSKGKGKAPQTPVEVQKKPAANDESEMEEVDISPSSPKGKVLAHRRYPGKGKEKAHPVVKFRRPKSQSTSRGGSPALGGRSLKSPDPTTTPPVFWTEVFSRADSRWLPVDPIRGIVNKRHLFDPNFPPIGSSRMPVQQDNRMLYVIGLEEDGFGRDITARYARDYTAKVSKVQGVGAGPAGKRKEWWSRVVQMITRPYRLQRDDLEDEELHNHQLTEGMPTTIAGFKDHPLYALARHLRRDQVIDHPTELGKFRGEPVYPRSSVISLKTAENWMRQGRVIRQGAQPMKMVKQRAVTVSRQREMEVALERANADGHACPDEDVMQGLYARSQTELYKPGAIQNGKIPKNDFGNIDLYVPSMLPEGAVHIPSKGAAKVAKRLGFDYAEAVTGFEFKKRRAFPVIEGIVVAAENENVIVDACLEAEQDAEEKAREKRLERVCKRWIRLVQGLRIRDRLQRQYASNVEHDPQQQQHWLDTQGADAGGNEEQMGGYLTTADDVVEPFHLPRGIHHYSSSTIRSVADGRTGDEKGETVHKGAISAESPSRNLPPSPTEDRDMDPVEGSFALQPSRGAPKSMAELAEYHAQKAQTTVRQDGPPFEPAGSESRATFPEDKKTRGGRNSHGSNLSTRTQTSQATRSSKKRARRRSASSSDHDVEASPPKRRQGASVTLASNAPPTRVLRQRPQKSAARIQEEREMEEAYRRAVKG</sequence>
<evidence type="ECO:0008006" key="12">
    <source>
        <dbReference type="Google" id="ProtNLM"/>
    </source>
</evidence>
<dbReference type="SMART" id="SM01032">
    <property type="entry name" value="BHD_3"/>
    <property type="match status" value="1"/>
</dbReference>
<dbReference type="FunFam" id="3.30.70.2460:FF:000001">
    <property type="entry name" value="DNA repair protein Rad4 family"/>
    <property type="match status" value="1"/>
</dbReference>
<dbReference type="Gene3D" id="2.20.20.110">
    <property type="entry name" value="Rad4, beta-hairpin domain BHD1"/>
    <property type="match status" value="1"/>
</dbReference>
<feature type="region of interest" description="Disordered" evidence="6">
    <location>
        <begin position="770"/>
        <end position="961"/>
    </location>
</feature>
<dbReference type="PANTHER" id="PTHR12135">
    <property type="entry name" value="DNA REPAIR PROTEIN XP-C / RAD4"/>
    <property type="match status" value="1"/>
</dbReference>
<dbReference type="SUPFAM" id="SSF54001">
    <property type="entry name" value="Cysteine proteinases"/>
    <property type="match status" value="1"/>
</dbReference>
<evidence type="ECO:0000256" key="4">
    <source>
        <dbReference type="ARBA" id="ARBA00023204"/>
    </source>
</evidence>
<dbReference type="Pfam" id="PF03835">
    <property type="entry name" value="Rad4"/>
    <property type="match status" value="1"/>
</dbReference>
<feature type="compositionally biased region" description="Low complexity" evidence="6">
    <location>
        <begin position="881"/>
        <end position="891"/>
    </location>
</feature>
<evidence type="ECO:0000259" key="7">
    <source>
        <dbReference type="SMART" id="SM01030"/>
    </source>
</evidence>
<dbReference type="GO" id="GO:0006289">
    <property type="term" value="P:nucleotide-excision repair"/>
    <property type="evidence" value="ECO:0007669"/>
    <property type="project" value="InterPro"/>
</dbReference>
<dbReference type="InterPro" id="IPR004583">
    <property type="entry name" value="DNA_repair_Rad4"/>
</dbReference>
<dbReference type="OrthoDB" id="300780at2759"/>
<evidence type="ECO:0000256" key="5">
    <source>
        <dbReference type="ARBA" id="ARBA00023242"/>
    </source>
</evidence>
<keyword evidence="5" id="KW-0539">Nucleus</keyword>
<dbReference type="InterPro" id="IPR018328">
    <property type="entry name" value="Rad4_beta-hairpin_dom3"/>
</dbReference>